<feature type="compositionally biased region" description="Polar residues" evidence="1">
    <location>
        <begin position="453"/>
        <end position="466"/>
    </location>
</feature>
<feature type="compositionally biased region" description="Acidic residues" evidence="1">
    <location>
        <begin position="384"/>
        <end position="393"/>
    </location>
</feature>
<sequence>MTAPFSWTDTINVAIGSCLPCLKPQSIALSPESEDESRQHHDPAINRIPRARPDELQGLLRDPESTDGEAEILSLHSNPGRSNNKNRKKAARRKKKRTGLDGGESSGPRQITLFGYNLFGRRDNGVRLEDGDDAIYGDSVRRTRRAGGDGRDSGEEAATRTVSTFDSDAAPLDPETIAALSMSSPPPGPVQALEPDTPSPDQPSTTSTTDATLPTSDPTTPTTPISSEEAAKSEAQRLHEKALRKAARRERRAAREEQRLAEAFAANAKAQLALGLDINGAEAEFEGFQGSGGVGVAPSALKKPKSRLRSDSVSASGSGSTSGSTSRTGSTSRSGRQRHSISYGQSSPYMLSGVPSPLGPGSNLNAYNTTTPPLGLPVVSPQQQDDDDDDADLDGGLYASRSGRKYKAGGSGTGGSDSRSRTSASRSERASGAVGGYQPQLQQHFTTVPNSHSQLYTSVNGRSPTVPQFGAGVVHDPRGLLDRNKKTSSKSHSASSRTTKSHSSNASVTLSASAPQSPSLASPLSSTFQGASPVVGAGPEVISPSTVEQGQGFFDLDDGDEMAEYAARRREEKKREKAKKKEEKERLARERALSNVREGEETNAQVKTLPQSDFPITGFGGGAGRDGGRKMRDYGAFLARRDEEAGDGL</sequence>
<keyword evidence="3" id="KW-1185">Reference proteome</keyword>
<reference evidence="2 3" key="1">
    <citation type="journal article" date="2018" name="Evol. Lett.">
        <title>Horizontal gene cluster transfer increased hallucinogenic mushroom diversity.</title>
        <authorList>
            <person name="Reynolds H.T."/>
            <person name="Vijayakumar V."/>
            <person name="Gluck-Thaler E."/>
            <person name="Korotkin H.B."/>
            <person name="Matheny P.B."/>
            <person name="Slot J.C."/>
        </authorList>
    </citation>
    <scope>NUCLEOTIDE SEQUENCE [LARGE SCALE GENOMIC DNA]</scope>
    <source>
        <strain evidence="2 3">2629</strain>
    </source>
</reference>
<dbReference type="AlphaFoldDB" id="A0A409VLX4"/>
<feature type="region of interest" description="Disordered" evidence="1">
    <location>
        <begin position="453"/>
        <end position="629"/>
    </location>
</feature>
<name>A0A409VLX4_9AGAR</name>
<organism evidence="2 3">
    <name type="scientific">Panaeolus cyanescens</name>
    <dbReference type="NCBI Taxonomy" id="181874"/>
    <lineage>
        <taxon>Eukaryota</taxon>
        <taxon>Fungi</taxon>
        <taxon>Dikarya</taxon>
        <taxon>Basidiomycota</taxon>
        <taxon>Agaricomycotina</taxon>
        <taxon>Agaricomycetes</taxon>
        <taxon>Agaricomycetidae</taxon>
        <taxon>Agaricales</taxon>
        <taxon>Agaricineae</taxon>
        <taxon>Galeropsidaceae</taxon>
        <taxon>Panaeolus</taxon>
    </lineage>
</organism>
<comment type="caution">
    <text evidence="2">The sequence shown here is derived from an EMBL/GenBank/DDBJ whole genome shotgun (WGS) entry which is preliminary data.</text>
</comment>
<dbReference type="OrthoDB" id="3255924at2759"/>
<feature type="compositionally biased region" description="Basic and acidic residues" evidence="1">
    <location>
        <begin position="566"/>
        <end position="600"/>
    </location>
</feature>
<feature type="compositionally biased region" description="Basic and acidic residues" evidence="1">
    <location>
        <begin position="229"/>
        <end position="243"/>
    </location>
</feature>
<feature type="compositionally biased region" description="Polar residues" evidence="1">
    <location>
        <begin position="602"/>
        <end position="611"/>
    </location>
</feature>
<gene>
    <name evidence="2" type="ORF">CVT24_011557</name>
</gene>
<feature type="compositionally biased region" description="Basic residues" evidence="1">
    <location>
        <begin position="84"/>
        <end position="97"/>
    </location>
</feature>
<proteinExistence type="predicted"/>
<feature type="region of interest" description="Disordered" evidence="1">
    <location>
        <begin position="29"/>
        <end position="110"/>
    </location>
</feature>
<feature type="compositionally biased region" description="Low complexity" evidence="1">
    <location>
        <begin position="202"/>
        <end position="227"/>
    </location>
</feature>
<evidence type="ECO:0000313" key="2">
    <source>
        <dbReference type="EMBL" id="PPQ67238.1"/>
    </source>
</evidence>
<feature type="compositionally biased region" description="Basic and acidic residues" evidence="1">
    <location>
        <begin position="146"/>
        <end position="158"/>
    </location>
</feature>
<evidence type="ECO:0000256" key="1">
    <source>
        <dbReference type="SAM" id="MobiDB-lite"/>
    </source>
</evidence>
<feature type="region of interest" description="Disordered" evidence="1">
    <location>
        <begin position="289"/>
        <end position="441"/>
    </location>
</feature>
<dbReference type="InParanoid" id="A0A409VLX4"/>
<accession>A0A409VLX4</accession>
<feature type="compositionally biased region" description="Low complexity" evidence="1">
    <location>
        <begin position="490"/>
        <end position="526"/>
    </location>
</feature>
<dbReference type="Proteomes" id="UP000284842">
    <property type="component" value="Unassembled WGS sequence"/>
</dbReference>
<dbReference type="EMBL" id="NHTK01006026">
    <property type="protein sequence ID" value="PPQ67238.1"/>
    <property type="molecule type" value="Genomic_DNA"/>
</dbReference>
<feature type="compositionally biased region" description="Low complexity" evidence="1">
    <location>
        <begin position="311"/>
        <end position="334"/>
    </location>
</feature>
<evidence type="ECO:0000313" key="3">
    <source>
        <dbReference type="Proteomes" id="UP000284842"/>
    </source>
</evidence>
<feature type="compositionally biased region" description="Polar residues" evidence="1">
    <location>
        <begin position="362"/>
        <end position="372"/>
    </location>
</feature>
<feature type="compositionally biased region" description="Basic and acidic residues" evidence="1">
    <location>
        <begin position="475"/>
        <end position="485"/>
    </location>
</feature>
<feature type="region of interest" description="Disordered" evidence="1">
    <location>
        <begin position="141"/>
        <end position="254"/>
    </location>
</feature>
<protein>
    <submittedName>
        <fullName evidence="2">Uncharacterized protein</fullName>
    </submittedName>
</protein>